<dbReference type="PANTHER" id="PTHR43877">
    <property type="entry name" value="AMINOALKYLPHOSPHONATE N-ACETYLTRANSFERASE-RELATED-RELATED"/>
    <property type="match status" value="1"/>
</dbReference>
<feature type="domain" description="N-acetyltransferase" evidence="3">
    <location>
        <begin position="1"/>
        <end position="146"/>
    </location>
</feature>
<dbReference type="EMBL" id="LR134283">
    <property type="protein sequence ID" value="VED98707.1"/>
    <property type="molecule type" value="Genomic_DNA"/>
</dbReference>
<dbReference type="Proteomes" id="UP001198057">
    <property type="component" value="Unassembled WGS sequence"/>
</dbReference>
<evidence type="ECO:0000259" key="3">
    <source>
        <dbReference type="PROSITE" id="PS51186"/>
    </source>
</evidence>
<dbReference type="Proteomes" id="UP000278419">
    <property type="component" value="Chromosome"/>
</dbReference>
<dbReference type="PROSITE" id="PS51186">
    <property type="entry name" value="GNAT"/>
    <property type="match status" value="1"/>
</dbReference>
<evidence type="ECO:0000313" key="5">
    <source>
        <dbReference type="EMBL" id="VED98707.1"/>
    </source>
</evidence>
<dbReference type="InterPro" id="IPR000182">
    <property type="entry name" value="GNAT_dom"/>
</dbReference>
<gene>
    <name evidence="5" type="primary">ypeA</name>
    <name evidence="4" type="ORF">K1I51_07645</name>
    <name evidence="5" type="ORF">NCTC10713_01713</name>
</gene>
<dbReference type="EMBL" id="JAHZQR010000012">
    <property type="protein sequence ID" value="MBZ2156486.1"/>
    <property type="molecule type" value="Genomic_DNA"/>
</dbReference>
<reference evidence="4" key="2">
    <citation type="submission" date="2021-07" db="EMBL/GenBank/DDBJ databases">
        <title>Occurrence of streptococci in the human mouth that bind to a non-human glycan.</title>
        <authorList>
            <person name="Cross B."/>
            <person name="Thamadilok S."/>
            <person name="Bensing B."/>
            <person name="Sasmal A."/>
            <person name="Khedri Z."/>
            <person name="Deng L."/>
            <person name="Yu H."/>
            <person name="Mehta A."/>
            <person name="Aluvathingal J."/>
            <person name="Nadendla S."/>
            <person name="Vickerman M."/>
            <person name="Chen X."/>
            <person name="Dewhirst F."/>
            <person name="Gill A."/>
            <person name="Lettrichova I."/>
            <person name="Diaz S."/>
            <person name="Gill S."/>
            <person name="Tettelin H."/>
            <person name="Iverson T."/>
            <person name="Sullam P."/>
            <person name="Varki A."/>
            <person name="Ruhl S."/>
        </authorList>
    </citation>
    <scope>NUCLEOTIDE SEQUENCE</scope>
    <source>
        <strain evidence="4">SK81</strain>
    </source>
</reference>
<protein>
    <submittedName>
        <fullName evidence="4">GNAT family N-acetyltransferase</fullName>
    </submittedName>
    <submittedName>
        <fullName evidence="5">Putative acetyltransferase</fullName>
        <ecNumber evidence="5">2.3.-.-</ecNumber>
        <ecNumber evidence="4 5">2.3.1.-</ecNumber>
    </submittedName>
</protein>
<dbReference type="AlphaFoldDB" id="A0A448AJZ6"/>
<name>A0A448AJZ6_STRAP</name>
<dbReference type="EC" id="2.3.-.-" evidence="5"/>
<dbReference type="SUPFAM" id="SSF55729">
    <property type="entry name" value="Acyl-CoA N-acyltransferases (Nat)"/>
    <property type="match status" value="1"/>
</dbReference>
<dbReference type="Gene3D" id="3.40.630.30">
    <property type="match status" value="1"/>
</dbReference>
<evidence type="ECO:0000256" key="1">
    <source>
        <dbReference type="ARBA" id="ARBA00022679"/>
    </source>
</evidence>
<dbReference type="GO" id="GO:0016747">
    <property type="term" value="F:acyltransferase activity, transferring groups other than amino-acyl groups"/>
    <property type="evidence" value="ECO:0007669"/>
    <property type="project" value="InterPro"/>
</dbReference>
<reference evidence="5 6" key="1">
    <citation type="submission" date="2018-12" db="EMBL/GenBank/DDBJ databases">
        <authorList>
            <consortium name="Pathogen Informatics"/>
        </authorList>
    </citation>
    <scope>NUCLEOTIDE SEQUENCE [LARGE SCALE GENOMIC DNA]</scope>
    <source>
        <strain evidence="5 6">NCTC10713</strain>
    </source>
</reference>
<dbReference type="RefSeq" id="WP_003032630.1">
    <property type="nucleotide sequence ID" value="NZ_AP018548.1"/>
</dbReference>
<evidence type="ECO:0000313" key="4">
    <source>
        <dbReference type="EMBL" id="MBZ2156486.1"/>
    </source>
</evidence>
<evidence type="ECO:0000256" key="2">
    <source>
        <dbReference type="ARBA" id="ARBA00023315"/>
    </source>
</evidence>
<dbReference type="Pfam" id="PF00583">
    <property type="entry name" value="Acetyltransf_1"/>
    <property type="match status" value="1"/>
</dbReference>
<keyword evidence="1 5" id="KW-0808">Transferase</keyword>
<evidence type="ECO:0000313" key="6">
    <source>
        <dbReference type="Proteomes" id="UP000278419"/>
    </source>
</evidence>
<organism evidence="5 6">
    <name type="scientific">Streptococcus anginosus</name>
    <dbReference type="NCBI Taxonomy" id="1328"/>
    <lineage>
        <taxon>Bacteria</taxon>
        <taxon>Bacillati</taxon>
        <taxon>Bacillota</taxon>
        <taxon>Bacilli</taxon>
        <taxon>Lactobacillales</taxon>
        <taxon>Streptococcaceae</taxon>
        <taxon>Streptococcus</taxon>
        <taxon>Streptococcus anginosus group</taxon>
    </lineage>
</organism>
<dbReference type="InterPro" id="IPR017255">
    <property type="entry name" value="AcTrfase_GNAT_prd"/>
</dbReference>
<dbReference type="InterPro" id="IPR050832">
    <property type="entry name" value="Bact_Acetyltransf"/>
</dbReference>
<dbReference type="EC" id="2.3.1.-" evidence="4 5"/>
<dbReference type="CDD" id="cd04301">
    <property type="entry name" value="NAT_SF"/>
    <property type="match status" value="1"/>
</dbReference>
<dbReference type="InterPro" id="IPR016181">
    <property type="entry name" value="Acyl_CoA_acyltransferase"/>
</dbReference>
<proteinExistence type="predicted"/>
<keyword evidence="2 5" id="KW-0012">Acyltransferase</keyword>
<dbReference type="PIRSF" id="PIRSF037663">
    <property type="entry name" value="Acetyltransf_GNAT_prd"/>
    <property type="match status" value="1"/>
</dbReference>
<dbReference type="GeneID" id="93964236"/>
<accession>A0A448AJZ6</accession>
<sequence length="147" mass="17064">MNIREMTETDYDQVYQLWLSCAGMGLNDLDDSKEGIAQFLQRNPQTCLVAVENQTIIGAILVGSDGRRAYIYHTAVHPNYRRRGIARQLVETVLTVLDELKIHKVALVVFKRNTEGNRFWEKLGFSVREDLIYRNQARTEMTQIDTW</sequence>